<feature type="region of interest" description="Disordered" evidence="2">
    <location>
        <begin position="132"/>
        <end position="173"/>
    </location>
</feature>
<dbReference type="STRING" id="981085.W9RZA0"/>
<evidence type="ECO:0000256" key="2">
    <source>
        <dbReference type="SAM" id="MobiDB-lite"/>
    </source>
</evidence>
<feature type="compositionally biased region" description="Basic and acidic residues" evidence="2">
    <location>
        <begin position="389"/>
        <end position="426"/>
    </location>
</feature>
<dbReference type="InterPro" id="IPR006045">
    <property type="entry name" value="Cupin_1"/>
</dbReference>
<dbReference type="Pfam" id="PF00190">
    <property type="entry name" value="Cupin_1"/>
    <property type="match status" value="2"/>
</dbReference>
<organism evidence="5 6">
    <name type="scientific">Morus notabilis</name>
    <dbReference type="NCBI Taxonomy" id="981085"/>
    <lineage>
        <taxon>Eukaryota</taxon>
        <taxon>Viridiplantae</taxon>
        <taxon>Streptophyta</taxon>
        <taxon>Embryophyta</taxon>
        <taxon>Tracheophyta</taxon>
        <taxon>Spermatophyta</taxon>
        <taxon>Magnoliopsida</taxon>
        <taxon>eudicotyledons</taxon>
        <taxon>Gunneridae</taxon>
        <taxon>Pentapetalae</taxon>
        <taxon>rosids</taxon>
        <taxon>fabids</taxon>
        <taxon>Rosales</taxon>
        <taxon>Moraceae</taxon>
        <taxon>Moreae</taxon>
        <taxon>Morus</taxon>
    </lineage>
</organism>
<dbReference type="InterPro" id="IPR011051">
    <property type="entry name" value="RmlC_Cupin_sf"/>
</dbReference>
<gene>
    <name evidence="5" type="ORF">L484_002588</name>
</gene>
<protein>
    <submittedName>
        <fullName evidence="5">Vicilin-like antimicrobial peptides 2-1</fullName>
    </submittedName>
</protein>
<sequence>MAIKSSLPLFLLLSSLFVASFALSYDEENDQHRISPRQEYQQCQSRCQDQQLHGQERQLCQHRCEQQLREREREREQSEHGGRGRGSRESKERELREEFEQCRQDCERREKGQQQQQQCQRRCQQEYEERRREEQQREERERRRRQEGGRSVYDEEENDYHRTSPRQEYQQCQSRCQDQQLHGQERQLCQHRCEQQLREREREREQSEHGGRGGGSRESKERELREEFEQCRQDCERREKGQQQQQQCQRRCQQEYEERQREEQQREERERRRRQEGGRSVYDEEENDYHRTSPRQEYQQCQSRCQDQQLHGQERQLCQHRCEQQLREREREREQSEHGGRGGGSRESKERELREEFEQCRQDCERREKGQQQQQQCQRRCQQEYEERQREEQQREERERRRRQEGGRSEYEEVETASRDPEEKFRRCQQRCQEQQHVQERRRECQQECERKYREEERRERRRRDDDDDEEMYNPEREREGEEREREISPRSEGENPYHFRSHRLQSRYRTEEGHLKVLEMLSRRSELLKGLKNYRIVVLEANPNTFVVPHHCDADSVLVVTRGKGTISIVRQNNKESYNIERADVITVLAGSTVYLVNDQNEPLQITKLVTPVNIPGQFEEYYPGGGENPQSYFKAFSTNILKSTLSATEEQIERLIGEQREGRRQLQRPGFIKRASQEQLQALTQHASSPRRKGGRQTTGPISLHSLSPTYSNNYGKFYEATPEDNKQLEEMDVLVAWTDLKQGSIFVPHFNSKTTVLVMVVEGEGRMEMACPHLARQKRQQWGGREEEEKERQTSTWQYQKVTSHLSAGDVFIIPAGHPISVVASSNQNLRMVGFGVNARNNERTFIAGKDNVIKQLEREAKELAFNMPGREVEQIFNKPKLSYFVPQESQEEESRQSHPLNSILNLAGFA</sequence>
<dbReference type="EMBL" id="KE345846">
    <property type="protein sequence ID" value="EXC18944.1"/>
    <property type="molecule type" value="Genomic_DNA"/>
</dbReference>
<feature type="compositionally biased region" description="Basic and acidic residues" evidence="2">
    <location>
        <begin position="456"/>
        <end position="465"/>
    </location>
</feature>
<name>W9RZA0_9ROSA</name>
<keyword evidence="6" id="KW-1185">Reference proteome</keyword>
<dbReference type="SUPFAM" id="SSF51182">
    <property type="entry name" value="RmlC-like cupins"/>
    <property type="match status" value="2"/>
</dbReference>
<feature type="compositionally biased region" description="Polar residues" evidence="2">
    <location>
        <begin position="698"/>
        <end position="710"/>
    </location>
</feature>
<feature type="domain" description="Cupin type-1" evidence="4">
    <location>
        <begin position="503"/>
        <end position="655"/>
    </location>
</feature>
<feature type="region of interest" description="Disordered" evidence="2">
    <location>
        <begin position="329"/>
        <end position="352"/>
    </location>
</feature>
<feature type="compositionally biased region" description="Basic and acidic residues" evidence="2">
    <location>
        <begin position="260"/>
        <end position="277"/>
    </location>
</feature>
<dbReference type="eggNOG" id="ENOG502QQEP">
    <property type="taxonomic scope" value="Eukaryota"/>
</dbReference>
<feature type="signal peptide" evidence="3">
    <location>
        <begin position="1"/>
        <end position="22"/>
    </location>
</feature>
<dbReference type="PANTHER" id="PTHR31189:SF41">
    <property type="entry name" value="VICILIN C72"/>
    <property type="match status" value="1"/>
</dbReference>
<dbReference type="SMART" id="SM00835">
    <property type="entry name" value="Cupin_1"/>
    <property type="match status" value="2"/>
</dbReference>
<feature type="region of interest" description="Disordered" evidence="2">
    <location>
        <begin position="681"/>
        <end position="710"/>
    </location>
</feature>
<evidence type="ECO:0000313" key="6">
    <source>
        <dbReference type="Proteomes" id="UP000030645"/>
    </source>
</evidence>
<feature type="region of interest" description="Disordered" evidence="2">
    <location>
        <begin position="456"/>
        <end position="506"/>
    </location>
</feature>
<feature type="region of interest" description="Disordered" evidence="2">
    <location>
        <begin position="200"/>
        <end position="223"/>
    </location>
</feature>
<feature type="chain" id="PRO_5004929028" evidence="3">
    <location>
        <begin position="23"/>
        <end position="914"/>
    </location>
</feature>
<dbReference type="InterPro" id="IPR014710">
    <property type="entry name" value="RmlC-like_jellyroll"/>
</dbReference>
<dbReference type="Proteomes" id="UP000030645">
    <property type="component" value="Unassembled WGS sequence"/>
</dbReference>
<evidence type="ECO:0000259" key="4">
    <source>
        <dbReference type="SMART" id="SM00835"/>
    </source>
</evidence>
<feature type="compositionally biased region" description="Basic and acidic residues" evidence="2">
    <location>
        <begin position="132"/>
        <end position="148"/>
    </location>
</feature>
<feature type="compositionally biased region" description="Polar residues" evidence="2">
    <location>
        <begin position="681"/>
        <end position="690"/>
    </location>
</feature>
<evidence type="ECO:0000256" key="1">
    <source>
        <dbReference type="ARBA" id="ARBA00023597"/>
    </source>
</evidence>
<dbReference type="CDD" id="cd02244">
    <property type="entry name" value="cupin_7S_vicilin-like_N"/>
    <property type="match status" value="1"/>
</dbReference>
<feature type="region of interest" description="Disordered" evidence="2">
    <location>
        <begin position="389"/>
        <end position="427"/>
    </location>
</feature>
<dbReference type="CDD" id="cd02245">
    <property type="entry name" value="cupin_7S_vicilin-like_C"/>
    <property type="match status" value="1"/>
</dbReference>
<dbReference type="InterPro" id="IPR050253">
    <property type="entry name" value="Seed_Storage-Functional"/>
</dbReference>
<evidence type="ECO:0000313" key="5">
    <source>
        <dbReference type="EMBL" id="EXC18944.1"/>
    </source>
</evidence>
<dbReference type="AlphaFoldDB" id="W9RZA0"/>
<dbReference type="Gene3D" id="2.60.120.10">
    <property type="entry name" value="Jelly Rolls"/>
    <property type="match status" value="2"/>
</dbReference>
<proteinExistence type="inferred from homology"/>
<accession>W9RZA0</accession>
<dbReference type="Gene3D" id="6.10.250.890">
    <property type="match status" value="4"/>
</dbReference>
<feature type="domain" description="Cupin type-1" evidence="4">
    <location>
        <begin position="704"/>
        <end position="877"/>
    </location>
</feature>
<feature type="region of interest" description="Disordered" evidence="2">
    <location>
        <begin position="71"/>
        <end position="92"/>
    </location>
</feature>
<dbReference type="PANTHER" id="PTHR31189">
    <property type="entry name" value="OS03G0336100 PROTEIN-RELATED"/>
    <property type="match status" value="1"/>
</dbReference>
<feature type="compositionally biased region" description="Basic and acidic residues" evidence="2">
    <location>
        <begin position="474"/>
        <end position="498"/>
    </location>
</feature>
<comment type="similarity">
    <text evidence="1">Belongs to the 7S seed storage protein family.</text>
</comment>
<evidence type="ECO:0000256" key="3">
    <source>
        <dbReference type="SAM" id="SignalP"/>
    </source>
</evidence>
<keyword evidence="3" id="KW-0732">Signal</keyword>
<reference evidence="6" key="1">
    <citation type="submission" date="2013-01" db="EMBL/GenBank/DDBJ databases">
        <title>Draft Genome Sequence of a Mulberry Tree, Morus notabilis C.K. Schneid.</title>
        <authorList>
            <person name="He N."/>
            <person name="Zhao S."/>
        </authorList>
    </citation>
    <scope>NUCLEOTIDE SEQUENCE</scope>
</reference>
<feature type="region of interest" description="Disordered" evidence="2">
    <location>
        <begin position="260"/>
        <end position="297"/>
    </location>
</feature>